<protein>
    <recommendedName>
        <fullName evidence="7">DUF418 domain-containing protein</fullName>
    </recommendedName>
</protein>
<dbReference type="InterPro" id="IPR052529">
    <property type="entry name" value="Bact_Transport_Assoc"/>
</dbReference>
<dbReference type="PATRIC" id="fig|507626.3.peg.1642"/>
<feature type="transmembrane region" description="Helical" evidence="6">
    <location>
        <begin position="254"/>
        <end position="271"/>
    </location>
</feature>
<dbReference type="CDD" id="cd06581">
    <property type="entry name" value="TM_PBP1_LivM_like"/>
    <property type="match status" value="1"/>
</dbReference>
<feature type="transmembrane region" description="Helical" evidence="6">
    <location>
        <begin position="387"/>
        <end position="410"/>
    </location>
</feature>
<feature type="transmembrane region" description="Helical" evidence="6">
    <location>
        <begin position="109"/>
        <end position="127"/>
    </location>
</feature>
<dbReference type="STRING" id="507626.LOKO_01649"/>
<organism evidence="8 9">
    <name type="scientific">Halomonas chromatireducens</name>
    <dbReference type="NCBI Taxonomy" id="507626"/>
    <lineage>
        <taxon>Bacteria</taxon>
        <taxon>Pseudomonadati</taxon>
        <taxon>Pseudomonadota</taxon>
        <taxon>Gammaproteobacteria</taxon>
        <taxon>Oceanospirillales</taxon>
        <taxon>Halomonadaceae</taxon>
        <taxon>Halomonas</taxon>
    </lineage>
</organism>
<evidence type="ECO:0000256" key="6">
    <source>
        <dbReference type="SAM" id="Phobius"/>
    </source>
</evidence>
<feature type="transmembrane region" description="Helical" evidence="6">
    <location>
        <begin position="205"/>
        <end position="227"/>
    </location>
</feature>
<evidence type="ECO:0000256" key="5">
    <source>
        <dbReference type="ARBA" id="ARBA00023136"/>
    </source>
</evidence>
<feature type="transmembrane region" description="Helical" evidence="6">
    <location>
        <begin position="7"/>
        <end position="23"/>
    </location>
</feature>
<dbReference type="EMBL" id="CP014226">
    <property type="protein sequence ID" value="AMD00717.1"/>
    <property type="molecule type" value="Genomic_DNA"/>
</dbReference>
<feature type="transmembrane region" description="Helical" evidence="6">
    <location>
        <begin position="416"/>
        <end position="436"/>
    </location>
</feature>
<sequence length="462" mass="50456">MSIQKSEALMIAAAVGIGLAGLMSPNWLIFTTTLAVAKALVVLGVVMLMRSGLVSFGQGLFFCIGGYAVGMGGRFWGIQDALLLILLGVLASTALAMILGLLLTRYREIFFAMLTMAFSMILFGVLVKSHNLGSTDGFSVVEWSLLGWVPQSGMGVFWLALVLGLLVALFLNRFFQSSIGLACEAIRENEVRVEYMGISRRQVLYINYVLAAAIGAIGGSLTALAAGHVDPEMAYWTISGEFVFIALLGGTGHVAAAFIAAMLFALVRTYAVEFMPHTWQMILGIVLLLIGMGLYRLGVLSGLASNVTYWCLLMAGLLIGLPLVGYGVVWNFANDWGPQSLFLGSQFNYWGSLPVSLGWVAGIMLLLRHGALRWLTQRLAAVGRMAFTHYILQTVIGVLLFYGQGLALFGQVERTGQIAIVLAIWLVQLLLSPIWLRHFRAGPLEWLWRSLTYGQRQPFRRL</sequence>
<dbReference type="GO" id="GO:0015658">
    <property type="term" value="F:branched-chain amino acid transmembrane transporter activity"/>
    <property type="evidence" value="ECO:0007669"/>
    <property type="project" value="InterPro"/>
</dbReference>
<evidence type="ECO:0000256" key="3">
    <source>
        <dbReference type="ARBA" id="ARBA00022692"/>
    </source>
</evidence>
<dbReference type="Pfam" id="PF04235">
    <property type="entry name" value="DUF418"/>
    <property type="match status" value="1"/>
</dbReference>
<feature type="transmembrane region" description="Helical" evidence="6">
    <location>
        <begin position="277"/>
        <end position="295"/>
    </location>
</feature>
<comment type="subcellular location">
    <subcellularLocation>
        <location evidence="1">Cell inner membrane</location>
        <topology evidence="1">Multi-pass membrane protein</topology>
    </subcellularLocation>
</comment>
<dbReference type="Proteomes" id="UP000063387">
    <property type="component" value="Chromosome"/>
</dbReference>
<dbReference type="RefSeq" id="WP_083517499.1">
    <property type="nucleotide sequence ID" value="NZ_CP014226.1"/>
</dbReference>
<keyword evidence="3 6" id="KW-0812">Transmembrane</keyword>
<evidence type="ECO:0000256" key="1">
    <source>
        <dbReference type="ARBA" id="ARBA00004429"/>
    </source>
</evidence>
<evidence type="ECO:0000256" key="2">
    <source>
        <dbReference type="ARBA" id="ARBA00022475"/>
    </source>
</evidence>
<proteinExistence type="predicted"/>
<keyword evidence="4 6" id="KW-1133">Transmembrane helix</keyword>
<dbReference type="KEGG" id="hco:LOKO_01649"/>
<accession>A0A0X8HDN8</accession>
<evidence type="ECO:0000313" key="9">
    <source>
        <dbReference type="Proteomes" id="UP000063387"/>
    </source>
</evidence>
<dbReference type="GO" id="GO:0005886">
    <property type="term" value="C:plasma membrane"/>
    <property type="evidence" value="ECO:0007669"/>
    <property type="project" value="UniProtKB-SubCell"/>
</dbReference>
<reference evidence="8 9" key="2">
    <citation type="submission" date="2016-02" db="EMBL/GenBank/DDBJ databases">
        <authorList>
            <person name="Wen L."/>
            <person name="He K."/>
            <person name="Yang H."/>
        </authorList>
    </citation>
    <scope>NUCLEOTIDE SEQUENCE [LARGE SCALE GENOMIC DNA]</scope>
    <source>
        <strain evidence="8 9">AGD 8-3</strain>
    </source>
</reference>
<feature type="domain" description="DUF418" evidence="7">
    <location>
        <begin position="294"/>
        <end position="454"/>
    </location>
</feature>
<feature type="transmembrane region" description="Helical" evidence="6">
    <location>
        <begin position="349"/>
        <end position="367"/>
    </location>
</feature>
<feature type="transmembrane region" description="Helical" evidence="6">
    <location>
        <begin position="147"/>
        <end position="171"/>
    </location>
</feature>
<evidence type="ECO:0000259" key="7">
    <source>
        <dbReference type="Pfam" id="PF04235"/>
    </source>
</evidence>
<gene>
    <name evidence="8" type="ORF">LOKO_01649</name>
</gene>
<evidence type="ECO:0000313" key="8">
    <source>
        <dbReference type="EMBL" id="AMD00717.1"/>
    </source>
</evidence>
<dbReference type="AlphaFoldDB" id="A0A0X8HDN8"/>
<keyword evidence="9" id="KW-1185">Reference proteome</keyword>
<feature type="transmembrane region" description="Helical" evidence="6">
    <location>
        <begin position="82"/>
        <end position="102"/>
    </location>
</feature>
<keyword evidence="2" id="KW-1003">Cell membrane</keyword>
<dbReference type="Pfam" id="PF02653">
    <property type="entry name" value="BPD_transp_2"/>
    <property type="match status" value="1"/>
</dbReference>
<dbReference type="InterPro" id="IPR043428">
    <property type="entry name" value="LivM-like"/>
</dbReference>
<feature type="transmembrane region" description="Helical" evidence="6">
    <location>
        <begin position="307"/>
        <end position="329"/>
    </location>
</feature>
<dbReference type="PANTHER" id="PTHR30590:SF2">
    <property type="entry name" value="INNER MEMBRANE PROTEIN"/>
    <property type="match status" value="1"/>
</dbReference>
<dbReference type="InterPro" id="IPR007349">
    <property type="entry name" value="DUF418"/>
</dbReference>
<keyword evidence="5 6" id="KW-0472">Membrane</keyword>
<evidence type="ECO:0000256" key="4">
    <source>
        <dbReference type="ARBA" id="ARBA00022989"/>
    </source>
</evidence>
<dbReference type="InterPro" id="IPR001851">
    <property type="entry name" value="ABC_transp_permease"/>
</dbReference>
<name>A0A0X8HDN8_9GAMM</name>
<reference evidence="8 9" key="1">
    <citation type="journal article" date="2016" name="Genome Announc.">
        <title>Draft Genome Sequence of 'Halomonas chromatireducens' Strain AGD 8-3, a Haloalkaliphilic Chromate- and Selenite-Reducing Gammaproteobacterium.</title>
        <authorList>
            <person name="Sharko F.S."/>
            <person name="Shapovalova A.A."/>
            <person name="Tsygankova S.V."/>
            <person name="Komova A.V."/>
            <person name="Boulygina E.S."/>
            <person name="Teslyuk A.B."/>
            <person name="Gotovtsev P.M."/>
            <person name="Namsaraev Z.B."/>
            <person name="Khijniak T.V."/>
            <person name="Nedoluzhko A.V."/>
            <person name="Vasilov R.G."/>
        </authorList>
    </citation>
    <scope>NUCLEOTIDE SEQUENCE [LARGE SCALE GENOMIC DNA]</scope>
    <source>
        <strain evidence="8 9">AGD 8-3</strain>
    </source>
</reference>
<dbReference type="PANTHER" id="PTHR30590">
    <property type="entry name" value="INNER MEMBRANE PROTEIN"/>
    <property type="match status" value="1"/>
</dbReference>
<dbReference type="OrthoDB" id="9804361at2"/>